<gene>
    <name evidence="2" type="ordered locus">Desti_0960</name>
</gene>
<accession>I4C287</accession>
<name>I4C287_DESTA</name>
<evidence type="ECO:0000256" key="1">
    <source>
        <dbReference type="SAM" id="Phobius"/>
    </source>
</evidence>
<dbReference type="STRING" id="706587.Desti_0960"/>
<feature type="transmembrane region" description="Helical" evidence="1">
    <location>
        <begin position="32"/>
        <end position="49"/>
    </location>
</feature>
<evidence type="ECO:0000313" key="2">
    <source>
        <dbReference type="EMBL" id="AFM23678.1"/>
    </source>
</evidence>
<keyword evidence="1" id="KW-0812">Transmembrane</keyword>
<reference evidence="3" key="1">
    <citation type="submission" date="2012-06" db="EMBL/GenBank/DDBJ databases">
        <title>Complete sequence of chromosome of Desulfomonile tiedjei DSM 6799.</title>
        <authorList>
            <person name="Lucas S."/>
            <person name="Copeland A."/>
            <person name="Lapidus A."/>
            <person name="Glavina del Rio T."/>
            <person name="Dalin E."/>
            <person name="Tice H."/>
            <person name="Bruce D."/>
            <person name="Goodwin L."/>
            <person name="Pitluck S."/>
            <person name="Peters L."/>
            <person name="Ovchinnikova G."/>
            <person name="Zeytun A."/>
            <person name="Lu M."/>
            <person name="Kyrpides N."/>
            <person name="Mavromatis K."/>
            <person name="Ivanova N."/>
            <person name="Brettin T."/>
            <person name="Detter J.C."/>
            <person name="Han C."/>
            <person name="Larimer F."/>
            <person name="Land M."/>
            <person name="Hauser L."/>
            <person name="Markowitz V."/>
            <person name="Cheng J.-F."/>
            <person name="Hugenholtz P."/>
            <person name="Woyke T."/>
            <person name="Wu D."/>
            <person name="Spring S."/>
            <person name="Schroeder M."/>
            <person name="Brambilla E."/>
            <person name="Klenk H.-P."/>
            <person name="Eisen J.A."/>
        </authorList>
    </citation>
    <scope>NUCLEOTIDE SEQUENCE [LARGE SCALE GENOMIC DNA]</scope>
    <source>
        <strain evidence="3">ATCC 49306 / DSM 6799 / DCB-1</strain>
    </source>
</reference>
<organism evidence="2 3">
    <name type="scientific">Desulfomonile tiedjei (strain ATCC 49306 / DSM 6799 / DCB-1)</name>
    <dbReference type="NCBI Taxonomy" id="706587"/>
    <lineage>
        <taxon>Bacteria</taxon>
        <taxon>Pseudomonadati</taxon>
        <taxon>Thermodesulfobacteriota</taxon>
        <taxon>Desulfomonilia</taxon>
        <taxon>Desulfomonilales</taxon>
        <taxon>Desulfomonilaceae</taxon>
        <taxon>Desulfomonile</taxon>
    </lineage>
</organism>
<evidence type="ECO:0000313" key="3">
    <source>
        <dbReference type="Proteomes" id="UP000006055"/>
    </source>
</evidence>
<dbReference type="HOGENOM" id="CLU_205139_0_0_7"/>
<keyword evidence="1" id="KW-1133">Transmembrane helix</keyword>
<dbReference type="RefSeq" id="WP_014808834.1">
    <property type="nucleotide sequence ID" value="NC_018025.1"/>
</dbReference>
<dbReference type="eggNOG" id="ENOG502ZWNW">
    <property type="taxonomic scope" value="Bacteria"/>
</dbReference>
<dbReference type="EMBL" id="CP003360">
    <property type="protein sequence ID" value="AFM23678.1"/>
    <property type="molecule type" value="Genomic_DNA"/>
</dbReference>
<feature type="transmembrane region" description="Helical" evidence="1">
    <location>
        <begin position="7"/>
        <end position="26"/>
    </location>
</feature>
<keyword evidence="3" id="KW-1185">Reference proteome</keyword>
<dbReference type="AlphaFoldDB" id="I4C287"/>
<protein>
    <submittedName>
        <fullName evidence="2">Uncharacterized protein</fullName>
    </submittedName>
</protein>
<dbReference type="KEGG" id="dti:Desti_0960"/>
<sequence length="67" mass="7323">MEKAGYALLIIVAGAWLIAMIVGMVAAFPFGLLGLVALVGIGLLLIKVFREHLTSKEDRYYSKNIDK</sequence>
<proteinExistence type="predicted"/>
<keyword evidence="1" id="KW-0472">Membrane</keyword>
<dbReference type="Proteomes" id="UP000006055">
    <property type="component" value="Chromosome"/>
</dbReference>